<feature type="region of interest" description="Disordered" evidence="1">
    <location>
        <begin position="165"/>
        <end position="198"/>
    </location>
</feature>
<reference evidence="4" key="1">
    <citation type="submission" date="2019-10" db="EMBL/GenBank/DDBJ databases">
        <title>Lacipirellula parvula gen. nov., sp. nov., representing a lineage of planctomycetes widespread in freshwater anoxic habitats, and description of the family Lacipirellulaceae.</title>
        <authorList>
            <person name="Dedysh S.N."/>
            <person name="Kulichevskaya I.S."/>
            <person name="Beletsky A.V."/>
            <person name="Rakitin A.L."/>
            <person name="Mardanov A.V."/>
            <person name="Ivanova A.A."/>
            <person name="Saltykova V.X."/>
            <person name="Rijpstra W.I.C."/>
            <person name="Sinninghe Damste J.S."/>
            <person name="Ravin N.V."/>
        </authorList>
    </citation>
    <scope>NUCLEOTIDE SEQUENCE [LARGE SCALE GENOMIC DNA]</scope>
    <source>
        <strain evidence="4">PX69</strain>
    </source>
</reference>
<dbReference type="InterPro" id="IPR041497">
    <property type="entry name" value="Thump-like"/>
</dbReference>
<dbReference type="Proteomes" id="UP000326837">
    <property type="component" value="Chromosome"/>
</dbReference>
<name>A0A5K7XH18_9BACT</name>
<proteinExistence type="predicted"/>
<dbReference type="Gene3D" id="3.40.50.150">
    <property type="entry name" value="Vaccinia Virus protein VP39"/>
    <property type="match status" value="1"/>
</dbReference>
<dbReference type="EMBL" id="AP021861">
    <property type="protein sequence ID" value="BBO33523.1"/>
    <property type="molecule type" value="Genomic_DNA"/>
</dbReference>
<evidence type="ECO:0000313" key="3">
    <source>
        <dbReference type="EMBL" id="BBO33523.1"/>
    </source>
</evidence>
<evidence type="ECO:0000259" key="2">
    <source>
        <dbReference type="Pfam" id="PF18096"/>
    </source>
</evidence>
<dbReference type="InterPro" id="IPR029063">
    <property type="entry name" value="SAM-dependent_MTases_sf"/>
</dbReference>
<evidence type="ECO:0000313" key="4">
    <source>
        <dbReference type="Proteomes" id="UP000326837"/>
    </source>
</evidence>
<dbReference type="RefSeq" id="WP_152099273.1">
    <property type="nucleotide sequence ID" value="NZ_AP021861.1"/>
</dbReference>
<sequence>MANLDDYAWLTGDAAAAAALAAYADDPRPELQQQNELRKQFTPERARLVLEQIGLRRRGVQKFGPLAMQMFFAPVALEQATDGEIAAYKAARFRAIGAGRLVHDYCCGIGGDLMALAAAGPAIGWDSSLAVRLLAERNLAAAAMAAGSNVSQGEVRDGDVAALTPDAGDAWHVDPDRRADGRRSTTLEHHSPGPEVIDRWRAAAPDGAVKLSPASTPPEDWEREGELEWITSQRECRQLVAWFGQLALSPGERRATIVLGNSQSASFVGEGEIDCVAANEPLRYLYDPDPSLVAAHLLGAIAEHHSLESLGAGGVYLTGDEPIADPLLAGFAVEEVFPLRVSAVASWLSARGVGRLEVKKRGVTVDPEKFRRDLKLRGDDAATLILTRIGKRQVAIVARRLAT</sequence>
<feature type="compositionally biased region" description="Basic and acidic residues" evidence="1">
    <location>
        <begin position="169"/>
        <end position="198"/>
    </location>
</feature>
<keyword evidence="4" id="KW-1185">Reference proteome</keyword>
<dbReference type="SUPFAM" id="SSF53335">
    <property type="entry name" value="S-adenosyl-L-methionine-dependent methyltransferases"/>
    <property type="match status" value="1"/>
</dbReference>
<protein>
    <recommendedName>
        <fullName evidence="2">THUMP-like domain-containing protein</fullName>
    </recommendedName>
</protein>
<dbReference type="KEGG" id="lpav:PLANPX_3135"/>
<evidence type="ECO:0000256" key="1">
    <source>
        <dbReference type="SAM" id="MobiDB-lite"/>
    </source>
</evidence>
<organism evidence="3 4">
    <name type="scientific">Lacipirellula parvula</name>
    <dbReference type="NCBI Taxonomy" id="2650471"/>
    <lineage>
        <taxon>Bacteria</taxon>
        <taxon>Pseudomonadati</taxon>
        <taxon>Planctomycetota</taxon>
        <taxon>Planctomycetia</taxon>
        <taxon>Pirellulales</taxon>
        <taxon>Lacipirellulaceae</taxon>
        <taxon>Lacipirellula</taxon>
    </lineage>
</organism>
<feature type="domain" description="THUMP-like" evidence="2">
    <location>
        <begin position="330"/>
        <end position="400"/>
    </location>
</feature>
<dbReference type="Pfam" id="PF18096">
    <property type="entry name" value="Thump_like"/>
    <property type="match status" value="1"/>
</dbReference>
<accession>A0A5K7XH18</accession>
<dbReference type="AlphaFoldDB" id="A0A5K7XH18"/>
<gene>
    <name evidence="3" type="ORF">PLANPX_3135</name>
</gene>